<dbReference type="CDD" id="cd05387">
    <property type="entry name" value="BY-kinase"/>
    <property type="match status" value="1"/>
</dbReference>
<dbReference type="PANTHER" id="PTHR32309">
    <property type="entry name" value="TYROSINE-PROTEIN KINASE"/>
    <property type="match status" value="1"/>
</dbReference>
<dbReference type="GO" id="GO:0004715">
    <property type="term" value="F:non-membrane spanning protein tyrosine kinase activity"/>
    <property type="evidence" value="ECO:0007669"/>
    <property type="project" value="UniProtKB-EC"/>
</dbReference>
<evidence type="ECO:0000259" key="9">
    <source>
        <dbReference type="Pfam" id="PF13614"/>
    </source>
</evidence>
<comment type="caution">
    <text evidence="10">The sequence shown here is derived from an EMBL/GenBank/DDBJ whole genome shotgun (WGS) entry which is preliminary data.</text>
</comment>
<dbReference type="InterPro" id="IPR027417">
    <property type="entry name" value="P-loop_NTPase"/>
</dbReference>
<evidence type="ECO:0000256" key="6">
    <source>
        <dbReference type="ARBA" id="ARBA00022840"/>
    </source>
</evidence>
<dbReference type="InterPro" id="IPR005702">
    <property type="entry name" value="Wzc-like_C"/>
</dbReference>
<evidence type="ECO:0000256" key="2">
    <source>
        <dbReference type="ARBA" id="ARBA00011903"/>
    </source>
</evidence>
<dbReference type="InterPro" id="IPR050445">
    <property type="entry name" value="Bact_polysacc_biosynth/exp"/>
</dbReference>
<sequence>MLNKRSKADSVKKRHLITHSSADSIISDQFRTIRTNIKFLSEEKRKRTFLVTSPGIGEGKSTTTANLAVSVAQQKDKVLLVDTNLREPIIHRIFKISNEVGLTDILTEKATFDEAIHKTGIGKLDILTSGSAVSSPAEVLGNEIMAKLLNGVKTAYDMVLIDSPTILKSTETRLLANQCDGVILVVNRGKTILEKAVEARKILKLSRSDLVGVIINEKG</sequence>
<keyword evidence="11" id="KW-1185">Reference proteome</keyword>
<dbReference type="PANTHER" id="PTHR32309:SF13">
    <property type="entry name" value="FERRIC ENTEROBACTIN TRANSPORT PROTEIN FEPE"/>
    <property type="match status" value="1"/>
</dbReference>
<comment type="catalytic activity">
    <reaction evidence="8">
        <text>L-tyrosyl-[protein] + ATP = O-phospho-L-tyrosyl-[protein] + ADP + H(+)</text>
        <dbReference type="Rhea" id="RHEA:10596"/>
        <dbReference type="Rhea" id="RHEA-COMP:10136"/>
        <dbReference type="Rhea" id="RHEA-COMP:20101"/>
        <dbReference type="ChEBI" id="CHEBI:15378"/>
        <dbReference type="ChEBI" id="CHEBI:30616"/>
        <dbReference type="ChEBI" id="CHEBI:46858"/>
        <dbReference type="ChEBI" id="CHEBI:61978"/>
        <dbReference type="ChEBI" id="CHEBI:456216"/>
        <dbReference type="EC" id="2.7.10.2"/>
    </reaction>
</comment>
<evidence type="ECO:0000313" key="11">
    <source>
        <dbReference type="Proteomes" id="UP001335737"/>
    </source>
</evidence>
<evidence type="ECO:0000313" key="10">
    <source>
        <dbReference type="EMBL" id="MEC5424019.1"/>
    </source>
</evidence>
<keyword evidence="4" id="KW-0547">Nucleotide-binding</keyword>
<reference evidence="10 11" key="1">
    <citation type="journal article" date="2024" name="Int. J. Syst. Evol. Microbiol.">
        <title>Virgibacillus tibetensis sp. nov., isolated from salt lake on the Tibetan Plateau of China.</title>
        <authorList>
            <person name="Phurbu D."/>
            <person name="Liu Z.-X."/>
            <person name="Wang R."/>
            <person name="Zheng Y.-Y."/>
            <person name="Liu H.-C."/>
            <person name="Zhou Y.-G."/>
            <person name="Yu Y.-J."/>
            <person name="Li A.-H."/>
        </authorList>
    </citation>
    <scope>NUCLEOTIDE SEQUENCE [LARGE SCALE GENOMIC DNA]</scope>
    <source>
        <strain evidence="10 11">C22-A2</strain>
    </source>
</reference>
<keyword evidence="6" id="KW-0067">ATP-binding</keyword>
<evidence type="ECO:0000256" key="1">
    <source>
        <dbReference type="ARBA" id="ARBA00007316"/>
    </source>
</evidence>
<dbReference type="NCBIfam" id="TIGR01007">
    <property type="entry name" value="eps_fam"/>
    <property type="match status" value="1"/>
</dbReference>
<evidence type="ECO:0000256" key="5">
    <source>
        <dbReference type="ARBA" id="ARBA00022777"/>
    </source>
</evidence>
<dbReference type="EMBL" id="JARZFX010000004">
    <property type="protein sequence ID" value="MEC5424019.1"/>
    <property type="molecule type" value="Genomic_DNA"/>
</dbReference>
<evidence type="ECO:0000256" key="3">
    <source>
        <dbReference type="ARBA" id="ARBA00022679"/>
    </source>
</evidence>
<evidence type="ECO:0000256" key="4">
    <source>
        <dbReference type="ARBA" id="ARBA00022741"/>
    </source>
</evidence>
<evidence type="ECO:0000256" key="8">
    <source>
        <dbReference type="ARBA" id="ARBA00051245"/>
    </source>
</evidence>
<protein>
    <recommendedName>
        <fullName evidence="2">non-specific protein-tyrosine kinase</fullName>
        <ecNumber evidence="2">2.7.10.2</ecNumber>
    </recommendedName>
</protein>
<evidence type="ECO:0000256" key="7">
    <source>
        <dbReference type="ARBA" id="ARBA00023137"/>
    </source>
</evidence>
<comment type="similarity">
    <text evidence="1">Belongs to the CpsD/CapB family.</text>
</comment>
<dbReference type="Pfam" id="PF13614">
    <property type="entry name" value="AAA_31"/>
    <property type="match status" value="1"/>
</dbReference>
<name>A0ABU6KFD5_9BACI</name>
<dbReference type="SUPFAM" id="SSF52540">
    <property type="entry name" value="P-loop containing nucleoside triphosphate hydrolases"/>
    <property type="match status" value="1"/>
</dbReference>
<proteinExistence type="inferred from homology"/>
<gene>
    <name evidence="10" type="ORF">QGM71_11005</name>
</gene>
<keyword evidence="7" id="KW-0829">Tyrosine-protein kinase</keyword>
<organism evidence="10 11">
    <name type="scientific">Virgibacillus tibetensis</name>
    <dbReference type="NCBI Taxonomy" id="3042313"/>
    <lineage>
        <taxon>Bacteria</taxon>
        <taxon>Bacillati</taxon>
        <taxon>Bacillota</taxon>
        <taxon>Bacilli</taxon>
        <taxon>Bacillales</taxon>
        <taxon>Bacillaceae</taxon>
        <taxon>Virgibacillus</taxon>
    </lineage>
</organism>
<dbReference type="Gene3D" id="3.40.50.300">
    <property type="entry name" value="P-loop containing nucleotide triphosphate hydrolases"/>
    <property type="match status" value="1"/>
</dbReference>
<dbReference type="InterPro" id="IPR025669">
    <property type="entry name" value="AAA_dom"/>
</dbReference>
<feature type="domain" description="AAA" evidence="9">
    <location>
        <begin position="57"/>
        <end position="187"/>
    </location>
</feature>
<dbReference type="EC" id="2.7.10.2" evidence="2"/>
<dbReference type="RefSeq" id="WP_327607585.1">
    <property type="nucleotide sequence ID" value="NZ_JARZFX010000004.1"/>
</dbReference>
<dbReference type="Proteomes" id="UP001335737">
    <property type="component" value="Unassembled WGS sequence"/>
</dbReference>
<accession>A0ABU6KFD5</accession>
<keyword evidence="5 10" id="KW-0418">Kinase</keyword>
<keyword evidence="3 10" id="KW-0808">Transferase</keyword>